<feature type="transmembrane region" description="Helical" evidence="1">
    <location>
        <begin position="73"/>
        <end position="91"/>
    </location>
</feature>
<dbReference type="NCBIfam" id="NF033207">
    <property type="entry name" value="midcut_by_XrtH"/>
    <property type="match status" value="1"/>
</dbReference>
<keyword evidence="5" id="KW-1185">Reference proteome</keyword>
<dbReference type="EMBL" id="ACQT01000261">
    <property type="protein sequence ID" value="EER58464.1"/>
    <property type="molecule type" value="Genomic_DNA"/>
</dbReference>
<keyword evidence="1" id="KW-0472">Membrane</keyword>
<organism evidence="4 5">
    <name type="scientific">Acidovorax delafieldii 2AN</name>
    <dbReference type="NCBI Taxonomy" id="573060"/>
    <lineage>
        <taxon>Bacteria</taxon>
        <taxon>Pseudomonadati</taxon>
        <taxon>Pseudomonadota</taxon>
        <taxon>Betaproteobacteria</taxon>
        <taxon>Burkholderiales</taxon>
        <taxon>Comamonadaceae</taxon>
        <taxon>Acidovorax</taxon>
    </lineage>
</organism>
<feature type="signal peptide" evidence="2">
    <location>
        <begin position="1"/>
        <end position="21"/>
    </location>
</feature>
<dbReference type="RefSeq" id="WP_005799695.1">
    <property type="nucleotide sequence ID" value="NZ_ACQT01000261.1"/>
</dbReference>
<protein>
    <recommendedName>
        <fullName evidence="3">IPTL-CTERM protein sorting domain-containing protein</fullName>
    </recommendedName>
</protein>
<feature type="transmembrane region" description="Helical" evidence="1">
    <location>
        <begin position="42"/>
        <end position="61"/>
    </location>
</feature>
<reference evidence="4 5" key="1">
    <citation type="submission" date="2009-05" db="EMBL/GenBank/DDBJ databases">
        <title>The draft genome of Acidovorax delafieldii 2AN.</title>
        <authorList>
            <consortium name="US DOE Joint Genome Institute (JGI-PGF)"/>
            <person name="Lucas S."/>
            <person name="Copeland A."/>
            <person name="Lapidus A."/>
            <person name="Glavina del Rio T."/>
            <person name="Tice H."/>
            <person name="Bruce D."/>
            <person name="Goodwin L."/>
            <person name="Pitluck S."/>
            <person name="Larimer F."/>
            <person name="Land M.L."/>
            <person name="Hauser L."/>
            <person name="Shelobolina E.S."/>
            <person name="Picardal F."/>
            <person name="Roden E."/>
            <person name="Emerson D."/>
        </authorList>
    </citation>
    <scope>NUCLEOTIDE SEQUENCE [LARGE SCALE GENOMIC DNA]</scope>
    <source>
        <strain evidence="4 5">2AN</strain>
    </source>
</reference>
<evidence type="ECO:0000256" key="2">
    <source>
        <dbReference type="SAM" id="SignalP"/>
    </source>
</evidence>
<dbReference type="AlphaFoldDB" id="C5TAN6"/>
<evidence type="ECO:0000313" key="4">
    <source>
        <dbReference type="EMBL" id="EER58464.1"/>
    </source>
</evidence>
<dbReference type="PATRIC" id="fig|573060.9.peg.996"/>
<comment type="caution">
    <text evidence="4">The sequence shown here is derived from an EMBL/GenBank/DDBJ whole genome shotgun (WGS) entry which is preliminary data.</text>
</comment>
<keyword evidence="2" id="KW-0732">Signal</keyword>
<evidence type="ECO:0000259" key="3">
    <source>
        <dbReference type="Pfam" id="PF18203"/>
    </source>
</evidence>
<dbReference type="InterPro" id="IPR026442">
    <property type="entry name" value="IPTL_CTERM"/>
</dbReference>
<gene>
    <name evidence="4" type="ORF">AcdelDRAFT_3966</name>
</gene>
<dbReference type="OrthoDB" id="9949165at2"/>
<evidence type="ECO:0000313" key="5">
    <source>
        <dbReference type="Proteomes" id="UP000003856"/>
    </source>
</evidence>
<dbReference type="NCBIfam" id="TIGR04174">
    <property type="entry name" value="IPTL_CTERM"/>
    <property type="match status" value="1"/>
</dbReference>
<keyword evidence="1" id="KW-1133">Transmembrane helix</keyword>
<keyword evidence="1" id="KW-0812">Transmembrane</keyword>
<feature type="domain" description="IPTL-CTERM protein sorting" evidence="3">
    <location>
        <begin position="40"/>
        <end position="66"/>
    </location>
</feature>
<proteinExistence type="predicted"/>
<name>C5TAN6_ACIDE</name>
<dbReference type="Pfam" id="PF18203">
    <property type="entry name" value="IPTL-CTERM"/>
    <property type="match status" value="1"/>
</dbReference>
<accession>C5TAN6</accession>
<evidence type="ECO:0000256" key="1">
    <source>
        <dbReference type="SAM" id="Phobius"/>
    </source>
</evidence>
<sequence>MKQILARARVCCTLVVGGALAQGAAAQSVGGIAYAPLGAQSVPTMSEWALILLAVALAALTYRATRGQAGRTLKIWAAGLLACATFAAAVWNQPAIAVPLDTILMTQPAGGTADIPSHPDLFTGDFFHDYSAQNQTPKPQRITGISLNAGLSIPPSGPAPKCTVGLVLQPNDICYVRVYKEPT</sequence>
<dbReference type="Proteomes" id="UP000003856">
    <property type="component" value="Unassembled WGS sequence"/>
</dbReference>
<feature type="chain" id="PRO_5002955052" description="IPTL-CTERM protein sorting domain-containing protein" evidence="2">
    <location>
        <begin position="22"/>
        <end position="183"/>
    </location>
</feature>